<name>A0A1N5ZVP1_9ACTN</name>
<evidence type="ECO:0000313" key="4">
    <source>
        <dbReference type="Proteomes" id="UP000185124"/>
    </source>
</evidence>
<evidence type="ECO:0000259" key="2">
    <source>
        <dbReference type="Pfam" id="PF14219"/>
    </source>
</evidence>
<gene>
    <name evidence="3" type="ORF">SAMN04489832_4528</name>
</gene>
<dbReference type="RefSeq" id="WP_074315275.1">
    <property type="nucleotide sequence ID" value="NZ_FSQT01000002.1"/>
</dbReference>
<dbReference type="EMBL" id="FSQT01000002">
    <property type="protein sequence ID" value="SIN25863.1"/>
    <property type="molecule type" value="Genomic_DNA"/>
</dbReference>
<keyword evidence="1" id="KW-1133">Transmembrane helix</keyword>
<feature type="domain" description="DUF4328" evidence="2">
    <location>
        <begin position="83"/>
        <end position="140"/>
    </location>
</feature>
<proteinExistence type="predicted"/>
<feature type="transmembrane region" description="Helical" evidence="1">
    <location>
        <begin position="88"/>
        <end position="104"/>
    </location>
</feature>
<evidence type="ECO:0000256" key="1">
    <source>
        <dbReference type="SAM" id="Phobius"/>
    </source>
</evidence>
<feature type="transmembrane region" description="Helical" evidence="1">
    <location>
        <begin position="25"/>
        <end position="48"/>
    </location>
</feature>
<keyword evidence="4" id="KW-1185">Reference proteome</keyword>
<dbReference type="Proteomes" id="UP000185124">
    <property type="component" value="Unassembled WGS sequence"/>
</dbReference>
<sequence length="158" mass="16890">MEPTISDQSAGPSLAMTGRRRAVQLAVAALTLWVGVDVLRAIFVVGYYEERINVATHGNVDVLPAWPAYHLMADLVPRGAVPAAADRLWILGAMVAAAAFVTWLHQARRTAGRLGGGLAWSPGWAVGGWFVPVVNLSIPTLRTASGRRRSGAPRRSAR</sequence>
<reference evidence="4" key="1">
    <citation type="submission" date="2016-12" db="EMBL/GenBank/DDBJ databases">
        <authorList>
            <person name="Varghese N."/>
            <person name="Submissions S."/>
        </authorList>
    </citation>
    <scope>NUCLEOTIDE SEQUENCE [LARGE SCALE GENOMIC DNA]</scope>
    <source>
        <strain evidence="4">DSM 45599</strain>
    </source>
</reference>
<protein>
    <recommendedName>
        <fullName evidence="2">DUF4328 domain-containing protein</fullName>
    </recommendedName>
</protein>
<dbReference type="AlphaFoldDB" id="A0A1N5ZVP1"/>
<organism evidence="3 4">
    <name type="scientific">Micromonospora cremea</name>
    <dbReference type="NCBI Taxonomy" id="709881"/>
    <lineage>
        <taxon>Bacteria</taxon>
        <taxon>Bacillati</taxon>
        <taxon>Actinomycetota</taxon>
        <taxon>Actinomycetes</taxon>
        <taxon>Micromonosporales</taxon>
        <taxon>Micromonosporaceae</taxon>
        <taxon>Micromonospora</taxon>
    </lineage>
</organism>
<dbReference type="InterPro" id="IPR025565">
    <property type="entry name" value="DUF4328"/>
</dbReference>
<accession>A0A1N5ZVP1</accession>
<evidence type="ECO:0000313" key="3">
    <source>
        <dbReference type="EMBL" id="SIN25863.1"/>
    </source>
</evidence>
<dbReference type="Pfam" id="PF14219">
    <property type="entry name" value="DUF4328"/>
    <property type="match status" value="1"/>
</dbReference>
<dbReference type="OrthoDB" id="4174975at2"/>
<keyword evidence="1" id="KW-0812">Transmembrane</keyword>
<keyword evidence="1" id="KW-0472">Membrane</keyword>